<proteinExistence type="predicted"/>
<evidence type="ECO:0000313" key="13">
    <source>
        <dbReference type="Proteomes" id="UP001152523"/>
    </source>
</evidence>
<evidence type="ECO:0000256" key="7">
    <source>
        <dbReference type="ARBA" id="ARBA00023125"/>
    </source>
</evidence>
<keyword evidence="3" id="KW-0479">Metal-binding</keyword>
<dbReference type="PANTHER" id="PTHR46481:SF10">
    <property type="entry name" value="ZINC FINGER BED DOMAIN-CONTAINING PROTEIN 39"/>
    <property type="match status" value="1"/>
</dbReference>
<dbReference type="SMART" id="SM00614">
    <property type="entry name" value="ZnF_BED"/>
    <property type="match status" value="1"/>
</dbReference>
<evidence type="ECO:0000256" key="1">
    <source>
        <dbReference type="ARBA" id="ARBA00004123"/>
    </source>
</evidence>
<evidence type="ECO:0000256" key="2">
    <source>
        <dbReference type="ARBA" id="ARBA00011738"/>
    </source>
</evidence>
<evidence type="ECO:0000256" key="3">
    <source>
        <dbReference type="ARBA" id="ARBA00022723"/>
    </source>
</evidence>
<dbReference type="InterPro" id="IPR003656">
    <property type="entry name" value="Znf_BED"/>
</dbReference>
<evidence type="ECO:0000256" key="9">
    <source>
        <dbReference type="ARBA" id="ARBA00023242"/>
    </source>
</evidence>
<keyword evidence="9" id="KW-0539">Nucleus</keyword>
<evidence type="ECO:0000256" key="10">
    <source>
        <dbReference type="PROSITE-ProRule" id="PRU00027"/>
    </source>
</evidence>
<evidence type="ECO:0000256" key="6">
    <source>
        <dbReference type="ARBA" id="ARBA00023015"/>
    </source>
</evidence>
<dbReference type="Proteomes" id="UP001152523">
    <property type="component" value="Unassembled WGS sequence"/>
</dbReference>
<keyword evidence="13" id="KW-1185">Reference proteome</keyword>
<feature type="domain" description="BED-type" evidence="11">
    <location>
        <begin position="25"/>
        <end position="95"/>
    </location>
</feature>
<evidence type="ECO:0000259" key="11">
    <source>
        <dbReference type="PROSITE" id="PS50808"/>
    </source>
</evidence>
<organism evidence="12 13">
    <name type="scientific">Cuscuta epithymum</name>
    <dbReference type="NCBI Taxonomy" id="186058"/>
    <lineage>
        <taxon>Eukaryota</taxon>
        <taxon>Viridiplantae</taxon>
        <taxon>Streptophyta</taxon>
        <taxon>Embryophyta</taxon>
        <taxon>Tracheophyta</taxon>
        <taxon>Spermatophyta</taxon>
        <taxon>Magnoliopsida</taxon>
        <taxon>eudicotyledons</taxon>
        <taxon>Gunneridae</taxon>
        <taxon>Pentapetalae</taxon>
        <taxon>asterids</taxon>
        <taxon>lamiids</taxon>
        <taxon>Solanales</taxon>
        <taxon>Convolvulaceae</taxon>
        <taxon>Cuscuteae</taxon>
        <taxon>Cuscuta</taxon>
        <taxon>Cuscuta subgen. Cuscuta</taxon>
    </lineage>
</organism>
<evidence type="ECO:0000256" key="5">
    <source>
        <dbReference type="ARBA" id="ARBA00022833"/>
    </source>
</evidence>
<dbReference type="Pfam" id="PF14372">
    <property type="entry name" value="hAT-like_RNase-H"/>
    <property type="match status" value="1"/>
</dbReference>
<dbReference type="SUPFAM" id="SSF53098">
    <property type="entry name" value="Ribonuclease H-like"/>
    <property type="match status" value="1"/>
</dbReference>
<dbReference type="Pfam" id="PF05699">
    <property type="entry name" value="Dimer_Tnp_hAT"/>
    <property type="match status" value="1"/>
</dbReference>
<keyword evidence="4 10" id="KW-0863">Zinc-finger</keyword>
<name>A0AAV0EGZ1_9ASTE</name>
<evidence type="ECO:0000313" key="12">
    <source>
        <dbReference type="EMBL" id="CAH9122091.1"/>
    </source>
</evidence>
<dbReference type="EMBL" id="CAMAPF010000923">
    <property type="protein sequence ID" value="CAH9122091.1"/>
    <property type="molecule type" value="Genomic_DNA"/>
</dbReference>
<evidence type="ECO:0000256" key="8">
    <source>
        <dbReference type="ARBA" id="ARBA00023163"/>
    </source>
</evidence>
<dbReference type="PANTHER" id="PTHR46481">
    <property type="entry name" value="ZINC FINGER BED DOMAIN-CONTAINING PROTEIN 4"/>
    <property type="match status" value="1"/>
</dbReference>
<dbReference type="GO" id="GO:0005634">
    <property type="term" value="C:nucleus"/>
    <property type="evidence" value="ECO:0007669"/>
    <property type="project" value="UniProtKB-SubCell"/>
</dbReference>
<protein>
    <recommendedName>
        <fullName evidence="11">BED-type domain-containing protein</fullName>
    </recommendedName>
</protein>
<keyword evidence="7" id="KW-0238">DNA-binding</keyword>
<keyword evidence="6" id="KW-0805">Transcription regulation</keyword>
<dbReference type="GO" id="GO:0008270">
    <property type="term" value="F:zinc ion binding"/>
    <property type="evidence" value="ECO:0007669"/>
    <property type="project" value="UniProtKB-KW"/>
</dbReference>
<keyword evidence="8" id="KW-0804">Transcription</keyword>
<dbReference type="SUPFAM" id="SSF140996">
    <property type="entry name" value="Hermes dimerisation domain"/>
    <property type="match status" value="1"/>
</dbReference>
<sequence>MQVSQVNLPKVSKKRKRAAVKVERKKRSWVWGHYETAMKPLMKENEQGIEVQVGHTQISTCKYCSTDIASDSTRNGTSTLQKHLEQHCPMYPGCVKNVGVGQKHLVVDNNGEDIVVTHWTQENCTKAAVEMIVIDEMPFSAIEKEGFRRFCKIAIPKWKVPCRKTVVKMFLSMYSTMKDDLRADLRNYCVSLTTDTWTSLQNINYMVVTAHFIDNSWTMHKRILNFCVIPNHQGLTIGKLLEKCVQDWSIMKLLTISVDNASSNKVALDYIKRKLNNGDKQLVLGGKYLHVRCLAHIVNLIVKSGLRCMEKSVLSIRNAVRYVRSSPARYDAFKECAKKEELESKKVCVLDVPTRWNSTYIMLETALELKAAFDRLAEEEESKYSGYFDEEENEDEELSFTGGNGRKRVGPPVETDWDNCADFVKLLKVFFDTTVVFSATNKPTAHKAFFQIATIRSEIEDMWSNDSPELLEGAQKTLFDMSVEMQAKYRKYFDTVDDMNQILLVALVLDPRFKLKYFGRILEKMLNESSEAVKKKSDQLKDLIVQLTDTYASEAANLCSNTTKGTKEVGSSTGNNRNKKLSGKRAMMYEDWEKDLEEGSSIVVAHEVDRYLLDPIEKHTDDFDILTWWRLNGPKYPNMQAMAKDVLAIQVSIVASESSFSTGKRVIDPHRSSLTPRSVEALICLQNWLKSDSITNLGYAPTPEEMEWLENTEKEFEQEERQTKDKQKV</sequence>
<gene>
    <name evidence="12" type="ORF">CEPIT_LOCUS24211</name>
</gene>
<dbReference type="InterPro" id="IPR008906">
    <property type="entry name" value="HATC_C_dom"/>
</dbReference>
<evidence type="ECO:0000256" key="4">
    <source>
        <dbReference type="ARBA" id="ARBA00022771"/>
    </source>
</evidence>
<accession>A0AAV0EGZ1</accession>
<dbReference type="InterPro" id="IPR025525">
    <property type="entry name" value="hAT-like_transposase_RNase-H"/>
</dbReference>
<dbReference type="AlphaFoldDB" id="A0AAV0EGZ1"/>
<reference evidence="12" key="1">
    <citation type="submission" date="2022-07" db="EMBL/GenBank/DDBJ databases">
        <authorList>
            <person name="Macas J."/>
            <person name="Novak P."/>
            <person name="Neumann P."/>
        </authorList>
    </citation>
    <scope>NUCLEOTIDE SEQUENCE</scope>
</reference>
<dbReference type="InterPro" id="IPR052035">
    <property type="entry name" value="ZnF_BED_domain_contain"/>
</dbReference>
<dbReference type="InterPro" id="IPR012337">
    <property type="entry name" value="RNaseH-like_sf"/>
</dbReference>
<dbReference type="GO" id="GO:0003677">
    <property type="term" value="F:DNA binding"/>
    <property type="evidence" value="ECO:0007669"/>
    <property type="project" value="UniProtKB-KW"/>
</dbReference>
<keyword evidence="5" id="KW-0862">Zinc</keyword>
<comment type="subunit">
    <text evidence="2">Homodimer.</text>
</comment>
<comment type="subcellular location">
    <subcellularLocation>
        <location evidence="1">Nucleus</location>
    </subcellularLocation>
</comment>
<dbReference type="GO" id="GO:0046983">
    <property type="term" value="F:protein dimerization activity"/>
    <property type="evidence" value="ECO:0007669"/>
    <property type="project" value="InterPro"/>
</dbReference>
<comment type="caution">
    <text evidence="12">The sequence shown here is derived from an EMBL/GenBank/DDBJ whole genome shotgun (WGS) entry which is preliminary data.</text>
</comment>
<dbReference type="PROSITE" id="PS50808">
    <property type="entry name" value="ZF_BED"/>
    <property type="match status" value="1"/>
</dbReference>